<proteinExistence type="predicted"/>
<dbReference type="HOGENOM" id="CLU_3303425_0_0_11"/>
<evidence type="ECO:0000256" key="1">
    <source>
        <dbReference type="SAM" id="MobiDB-lite"/>
    </source>
</evidence>
<keyword evidence="3" id="KW-1185">Reference proteome</keyword>
<evidence type="ECO:0000313" key="3">
    <source>
        <dbReference type="Proteomes" id="UP000016536"/>
    </source>
</evidence>
<name>U1QT83_9ACTO</name>
<dbReference type="EMBL" id="AWSE01000033">
    <property type="protein sequence ID" value="ERH25171.1"/>
    <property type="molecule type" value="Genomic_DNA"/>
</dbReference>
<gene>
    <name evidence="2" type="ORF">HMPREF1979_00735</name>
</gene>
<sequence length="39" mass="3971">MDGEASSLVLRSWPWRLSGASSGGGADVSPPPSVKGDRT</sequence>
<protein>
    <submittedName>
        <fullName evidence="2">Uncharacterized protein</fullName>
    </submittedName>
</protein>
<accession>U1QT83</accession>
<reference evidence="2 3" key="1">
    <citation type="submission" date="2013-08" db="EMBL/GenBank/DDBJ databases">
        <authorList>
            <person name="Weinstock G."/>
            <person name="Sodergren E."/>
            <person name="Wylie T."/>
            <person name="Fulton L."/>
            <person name="Fulton R."/>
            <person name="Fronick C."/>
            <person name="O'Laughlin M."/>
            <person name="Godfrey J."/>
            <person name="Miner T."/>
            <person name="Herter B."/>
            <person name="Appelbaum E."/>
            <person name="Cordes M."/>
            <person name="Lek S."/>
            <person name="Wollam A."/>
            <person name="Pepin K.H."/>
            <person name="Palsikar V.B."/>
            <person name="Mitreva M."/>
            <person name="Wilson R.K."/>
        </authorList>
    </citation>
    <scope>NUCLEOTIDE SEQUENCE [LARGE SCALE GENOMIC DNA]</scope>
    <source>
        <strain evidence="2 3">F0542</strain>
    </source>
</reference>
<feature type="region of interest" description="Disordered" evidence="1">
    <location>
        <begin position="16"/>
        <end position="39"/>
    </location>
</feature>
<dbReference type="AlphaFoldDB" id="U1QT83"/>
<organism evidence="2 3">
    <name type="scientific">Actinomyces johnsonii F0542</name>
    <dbReference type="NCBI Taxonomy" id="1321818"/>
    <lineage>
        <taxon>Bacteria</taxon>
        <taxon>Bacillati</taxon>
        <taxon>Actinomycetota</taxon>
        <taxon>Actinomycetes</taxon>
        <taxon>Actinomycetales</taxon>
        <taxon>Actinomycetaceae</taxon>
        <taxon>Actinomyces</taxon>
    </lineage>
</organism>
<dbReference type="Proteomes" id="UP000016536">
    <property type="component" value="Unassembled WGS sequence"/>
</dbReference>
<evidence type="ECO:0000313" key="2">
    <source>
        <dbReference type="EMBL" id="ERH25171.1"/>
    </source>
</evidence>
<comment type="caution">
    <text evidence="2">The sequence shown here is derived from an EMBL/GenBank/DDBJ whole genome shotgun (WGS) entry which is preliminary data.</text>
</comment>